<protein>
    <submittedName>
        <fullName evidence="1">Uncharacterized protein</fullName>
    </submittedName>
</protein>
<evidence type="ECO:0000313" key="1">
    <source>
        <dbReference type="EMBL" id="CAL1570832.1"/>
    </source>
</evidence>
<organism evidence="1 2">
    <name type="scientific">Knipowitschia caucasica</name>
    <name type="common">Caucasian dwarf goby</name>
    <name type="synonym">Pomatoschistus caucasicus</name>
    <dbReference type="NCBI Taxonomy" id="637954"/>
    <lineage>
        <taxon>Eukaryota</taxon>
        <taxon>Metazoa</taxon>
        <taxon>Chordata</taxon>
        <taxon>Craniata</taxon>
        <taxon>Vertebrata</taxon>
        <taxon>Euteleostomi</taxon>
        <taxon>Actinopterygii</taxon>
        <taxon>Neopterygii</taxon>
        <taxon>Teleostei</taxon>
        <taxon>Neoteleostei</taxon>
        <taxon>Acanthomorphata</taxon>
        <taxon>Gobiaria</taxon>
        <taxon>Gobiiformes</taxon>
        <taxon>Gobioidei</taxon>
        <taxon>Gobiidae</taxon>
        <taxon>Gobiinae</taxon>
        <taxon>Knipowitschia</taxon>
    </lineage>
</organism>
<keyword evidence="2" id="KW-1185">Reference proteome</keyword>
<proteinExistence type="predicted"/>
<dbReference type="Proteomes" id="UP001497482">
    <property type="component" value="Chromosome 10"/>
</dbReference>
<dbReference type="AlphaFoldDB" id="A0AAV2J481"/>
<accession>A0AAV2J481</accession>
<evidence type="ECO:0000313" key="2">
    <source>
        <dbReference type="Proteomes" id="UP001497482"/>
    </source>
</evidence>
<reference evidence="1 2" key="1">
    <citation type="submission" date="2024-04" db="EMBL/GenBank/DDBJ databases">
        <authorList>
            <person name="Waldvogel A.-M."/>
            <person name="Schoenle A."/>
        </authorList>
    </citation>
    <scope>NUCLEOTIDE SEQUENCE [LARGE SCALE GENOMIC DNA]</scope>
</reference>
<dbReference type="EMBL" id="OZ035832">
    <property type="protein sequence ID" value="CAL1570832.1"/>
    <property type="molecule type" value="Genomic_DNA"/>
</dbReference>
<gene>
    <name evidence="1" type="ORF">KC01_LOCUS3053</name>
</gene>
<name>A0AAV2J481_KNICA</name>
<sequence length="68" mass="7530">MSCSRHPSTFPAHCRAAQQGFDLYPKICAPGERLYNELPQSLFQQGGLTSHYKYSSQCGLPAELSPRA</sequence>